<dbReference type="Proteomes" id="UP000005408">
    <property type="component" value="Unassembled WGS sequence"/>
</dbReference>
<dbReference type="PRINTS" id="PR01314">
    <property type="entry name" value="P2X7RECEPTOR"/>
</dbReference>
<evidence type="ECO:0000313" key="3">
    <source>
        <dbReference type="Proteomes" id="UP000005408"/>
    </source>
</evidence>
<dbReference type="InterPro" id="IPR003050">
    <property type="entry name" value="P2X7_purinoceptor"/>
</dbReference>
<dbReference type="Pfam" id="PF20478">
    <property type="entry name" value="P2RX7_C"/>
    <property type="match status" value="1"/>
</dbReference>
<dbReference type="OrthoDB" id="6019874at2759"/>
<dbReference type="PANTHER" id="PTHR36981">
    <property type="entry name" value="ZGC:195170"/>
    <property type="match status" value="1"/>
</dbReference>
<dbReference type="InterPro" id="IPR046815">
    <property type="entry name" value="P2RX7_C"/>
</dbReference>
<dbReference type="GO" id="GO:0005524">
    <property type="term" value="F:ATP binding"/>
    <property type="evidence" value="ECO:0007669"/>
    <property type="project" value="InterPro"/>
</dbReference>
<dbReference type="PANTHER" id="PTHR36981:SF3">
    <property type="entry name" value="UBIQUITIN-LIKE PROTEASE FAMILY PROFILE DOMAIN-CONTAINING PROTEIN"/>
    <property type="match status" value="1"/>
</dbReference>
<dbReference type="OMA" id="YNICLDQ"/>
<proteinExistence type="predicted"/>
<keyword evidence="3" id="KW-1185">Reference proteome</keyword>
<evidence type="ECO:0000259" key="1">
    <source>
        <dbReference type="Pfam" id="PF20478"/>
    </source>
</evidence>
<reference evidence="2" key="1">
    <citation type="submission" date="2022-08" db="UniProtKB">
        <authorList>
            <consortium name="EnsemblMetazoa"/>
        </authorList>
    </citation>
    <scope>IDENTIFICATION</scope>
    <source>
        <strain evidence="2">05x7-T-G4-1.051#20</strain>
    </source>
</reference>
<dbReference type="GO" id="GO:0005216">
    <property type="term" value="F:monoatomic ion channel activity"/>
    <property type="evidence" value="ECO:0007669"/>
    <property type="project" value="InterPro"/>
</dbReference>
<dbReference type="GO" id="GO:0001614">
    <property type="term" value="F:purinergic nucleotide receptor activity"/>
    <property type="evidence" value="ECO:0007669"/>
    <property type="project" value="InterPro"/>
</dbReference>
<organism evidence="2 3">
    <name type="scientific">Magallana gigas</name>
    <name type="common">Pacific oyster</name>
    <name type="synonym">Crassostrea gigas</name>
    <dbReference type="NCBI Taxonomy" id="29159"/>
    <lineage>
        <taxon>Eukaryota</taxon>
        <taxon>Metazoa</taxon>
        <taxon>Spiralia</taxon>
        <taxon>Lophotrochozoa</taxon>
        <taxon>Mollusca</taxon>
        <taxon>Bivalvia</taxon>
        <taxon>Autobranchia</taxon>
        <taxon>Pteriomorphia</taxon>
        <taxon>Ostreida</taxon>
        <taxon>Ostreoidea</taxon>
        <taxon>Ostreidae</taxon>
        <taxon>Magallana</taxon>
    </lineage>
</organism>
<accession>A0A8W8JLN5</accession>
<dbReference type="AlphaFoldDB" id="A0A8W8JLN5"/>
<name>A0A8W8JLN5_MAGGI</name>
<dbReference type="EnsemblMetazoa" id="G20105.1">
    <property type="protein sequence ID" value="G20105.1:cds"/>
    <property type="gene ID" value="G20105"/>
</dbReference>
<dbReference type="GO" id="GO:0016020">
    <property type="term" value="C:membrane"/>
    <property type="evidence" value="ECO:0007669"/>
    <property type="project" value="InterPro"/>
</dbReference>
<evidence type="ECO:0000313" key="2">
    <source>
        <dbReference type="EnsemblMetazoa" id="G20105.1:cds"/>
    </source>
</evidence>
<sequence length="109" mass="12550">MPTEEERVCCRQTPSNCLSTLPDFDLIVLDPLVLMVARRYRQDVLAAGEDDDFNRSNRHAGYRQFILWQHGHLGAGNRRVIPSCCTWRIRDTYPDSFGQYRGFVGGRMG</sequence>
<protein>
    <recommendedName>
        <fullName evidence="1">P2X purinoreceptor 7 intracellular domain-containing protein</fullName>
    </recommendedName>
</protein>
<feature type="domain" description="P2X purinoreceptor 7 intracellular" evidence="1">
    <location>
        <begin position="5"/>
        <end position="103"/>
    </location>
</feature>